<evidence type="ECO:0000256" key="1">
    <source>
        <dbReference type="ARBA" id="ARBA00004177"/>
    </source>
</evidence>
<evidence type="ECO:0000313" key="7">
    <source>
        <dbReference type="Ensembl" id="ENSOMYP00000005710.2"/>
    </source>
</evidence>
<feature type="transmembrane region" description="Helical" evidence="5">
    <location>
        <begin position="12"/>
        <end position="31"/>
    </location>
</feature>
<evidence type="ECO:0000256" key="3">
    <source>
        <dbReference type="ARBA" id="ARBA00037952"/>
    </source>
</evidence>
<comment type="similarity">
    <text evidence="3">Belongs to the OCIAD1 family.</text>
</comment>
<keyword evidence="5" id="KW-1133">Transmembrane helix</keyword>
<protein>
    <recommendedName>
        <fullName evidence="4">OCIA domain-containing protein 1</fullName>
    </recommendedName>
</protein>
<dbReference type="GO" id="GO:0005768">
    <property type="term" value="C:endosome"/>
    <property type="evidence" value="ECO:0007669"/>
    <property type="project" value="UniProtKB-SubCell"/>
</dbReference>
<evidence type="ECO:0000256" key="5">
    <source>
        <dbReference type="SAM" id="Phobius"/>
    </source>
</evidence>
<keyword evidence="5" id="KW-0472">Membrane</keyword>
<reference evidence="7" key="3">
    <citation type="submission" date="2025-09" db="UniProtKB">
        <authorList>
            <consortium name="Ensembl"/>
        </authorList>
    </citation>
    <scope>IDENTIFICATION</scope>
</reference>
<dbReference type="Ensembl" id="ENSOMYT00000006353.2">
    <property type="protein sequence ID" value="ENSOMYP00000005710.2"/>
    <property type="gene ID" value="ENSOMYG00000002930.2"/>
</dbReference>
<dbReference type="InterPro" id="IPR009764">
    <property type="entry name" value="OCIA_dom"/>
</dbReference>
<feature type="transmembrane region" description="Helical" evidence="5">
    <location>
        <begin position="117"/>
        <end position="140"/>
    </location>
</feature>
<sequence length="155" mass="17133">MLQHKDAKGQGYVPNIFPITAVAVSVAQVLVMKGEVLAPSLRFGYLPKVAISGLFGYIGGKNSYTKLSQEKSLKQGQRHIPQQFAPQNQSGLGDANKAFFSSSPQLKHLFPKRDGDSLLTVICYYLGLFTYICCVVILFLPQQCKNNQYGDAWVE</sequence>
<reference evidence="7" key="1">
    <citation type="submission" date="2020-07" db="EMBL/GenBank/DDBJ databases">
        <title>A long reads based de novo assembly of the rainbow trout Arlee double haploid line genome.</title>
        <authorList>
            <person name="Gao G."/>
            <person name="Palti Y."/>
        </authorList>
    </citation>
    <scope>NUCLEOTIDE SEQUENCE [LARGE SCALE GENOMIC DNA]</scope>
</reference>
<dbReference type="Pfam" id="PF07051">
    <property type="entry name" value="OCIA"/>
    <property type="match status" value="1"/>
</dbReference>
<keyword evidence="5" id="KW-0812">Transmembrane</keyword>
<dbReference type="GeneTree" id="ENSGT01010000230241"/>
<dbReference type="InterPro" id="IPR040187">
    <property type="entry name" value="OCAD1/2"/>
</dbReference>
<feature type="domain" description="OCIA" evidence="6">
    <location>
        <begin position="16"/>
        <end position="72"/>
    </location>
</feature>
<keyword evidence="2" id="KW-0967">Endosome</keyword>
<evidence type="ECO:0000256" key="4">
    <source>
        <dbReference type="ARBA" id="ARBA00040877"/>
    </source>
</evidence>
<reference evidence="7" key="2">
    <citation type="submission" date="2025-08" db="UniProtKB">
        <authorList>
            <consortium name="Ensembl"/>
        </authorList>
    </citation>
    <scope>IDENTIFICATION</scope>
</reference>
<organism evidence="7 8">
    <name type="scientific">Oncorhynchus mykiss</name>
    <name type="common">Rainbow trout</name>
    <name type="synonym">Salmo gairdneri</name>
    <dbReference type="NCBI Taxonomy" id="8022"/>
    <lineage>
        <taxon>Eukaryota</taxon>
        <taxon>Metazoa</taxon>
        <taxon>Chordata</taxon>
        <taxon>Craniata</taxon>
        <taxon>Vertebrata</taxon>
        <taxon>Euteleostomi</taxon>
        <taxon>Actinopterygii</taxon>
        <taxon>Neopterygii</taxon>
        <taxon>Teleostei</taxon>
        <taxon>Protacanthopterygii</taxon>
        <taxon>Salmoniformes</taxon>
        <taxon>Salmonidae</taxon>
        <taxon>Salmoninae</taxon>
        <taxon>Oncorhynchus</taxon>
    </lineage>
</organism>
<dbReference type="PANTHER" id="PTHR13336:SF4">
    <property type="entry name" value="OCIA DOMAIN-CONTAINING PROTEIN 1"/>
    <property type="match status" value="1"/>
</dbReference>
<comment type="subcellular location">
    <subcellularLocation>
        <location evidence="1">Endosome</location>
    </subcellularLocation>
</comment>
<dbReference type="Proteomes" id="UP000694395">
    <property type="component" value="Chromosome 30"/>
</dbReference>
<accession>A0A8C7NF43</accession>
<name>A0A8C7NF43_ONCMY</name>
<proteinExistence type="inferred from homology"/>
<evidence type="ECO:0000313" key="8">
    <source>
        <dbReference type="Proteomes" id="UP000694395"/>
    </source>
</evidence>
<dbReference type="PANTHER" id="PTHR13336">
    <property type="entry name" value="OVARIAN CARCINOMA IMMUNOREACTIVE ANTIGEN"/>
    <property type="match status" value="1"/>
</dbReference>
<dbReference type="AlphaFoldDB" id="A0A8C7NF43"/>
<evidence type="ECO:0000256" key="2">
    <source>
        <dbReference type="ARBA" id="ARBA00022753"/>
    </source>
</evidence>
<evidence type="ECO:0000259" key="6">
    <source>
        <dbReference type="Pfam" id="PF07051"/>
    </source>
</evidence>
<keyword evidence="8" id="KW-1185">Reference proteome</keyword>